<feature type="transmembrane region" description="Helical" evidence="16">
    <location>
        <begin position="16"/>
        <end position="36"/>
    </location>
</feature>
<reference evidence="20" key="4">
    <citation type="submission" date="2025-09" db="UniProtKB">
        <authorList>
            <consortium name="Ensembl"/>
        </authorList>
    </citation>
    <scope>IDENTIFICATION</scope>
</reference>
<dbReference type="Pfam" id="PF13246">
    <property type="entry name" value="Cation_ATPase"/>
    <property type="match status" value="1"/>
</dbReference>
<feature type="binding site" evidence="14">
    <location>
        <position position="467"/>
    </location>
    <ligand>
        <name>ATP</name>
        <dbReference type="ChEBI" id="CHEBI:30616"/>
    </ligand>
</feature>
<dbReference type="SUPFAM" id="SSF56784">
    <property type="entry name" value="HAD-like"/>
    <property type="match status" value="1"/>
</dbReference>
<dbReference type="Ensembl" id="ENSACLT00000073193.1">
    <property type="protein sequence ID" value="ENSACLP00000051003.1"/>
    <property type="gene ID" value="ENSACLG00000024342.2"/>
</dbReference>
<dbReference type="GO" id="GO:0005886">
    <property type="term" value="C:plasma membrane"/>
    <property type="evidence" value="ECO:0007669"/>
    <property type="project" value="TreeGrafter"/>
</dbReference>
<dbReference type="InterPro" id="IPR023299">
    <property type="entry name" value="ATPase_P-typ_cyto_dom_N"/>
</dbReference>
<keyword evidence="21" id="KW-1185">Reference proteome</keyword>
<feature type="binding site" evidence="15">
    <location>
        <position position="777"/>
    </location>
    <ligand>
        <name>Mg(2+)</name>
        <dbReference type="ChEBI" id="CHEBI:18420"/>
    </ligand>
</feature>
<dbReference type="PANTHER" id="PTHR24092">
    <property type="entry name" value="PROBABLE PHOSPHOLIPID-TRANSPORTING ATPASE"/>
    <property type="match status" value="1"/>
</dbReference>
<dbReference type="InterPro" id="IPR032630">
    <property type="entry name" value="P_typ_ATPase_c"/>
</dbReference>
<evidence type="ECO:0000256" key="5">
    <source>
        <dbReference type="ARBA" id="ARBA00022723"/>
    </source>
</evidence>
<evidence type="ECO:0000256" key="1">
    <source>
        <dbReference type="ARBA" id="ARBA00001946"/>
    </source>
</evidence>
<proteinExistence type="inferred from homology"/>
<keyword evidence="11 16" id="KW-0472">Membrane</keyword>
<organism evidence="20 21">
    <name type="scientific">Astatotilapia calliptera</name>
    <name type="common">Eastern happy</name>
    <name type="synonym">Chromis callipterus</name>
    <dbReference type="NCBI Taxonomy" id="8154"/>
    <lineage>
        <taxon>Eukaryota</taxon>
        <taxon>Metazoa</taxon>
        <taxon>Chordata</taxon>
        <taxon>Craniata</taxon>
        <taxon>Vertebrata</taxon>
        <taxon>Euteleostomi</taxon>
        <taxon>Actinopterygii</taxon>
        <taxon>Neopterygii</taxon>
        <taxon>Teleostei</taxon>
        <taxon>Neoteleostei</taxon>
        <taxon>Acanthomorphata</taxon>
        <taxon>Ovalentaria</taxon>
        <taxon>Cichlomorphae</taxon>
        <taxon>Cichliformes</taxon>
        <taxon>Cichlidae</taxon>
        <taxon>African cichlids</taxon>
        <taxon>Pseudocrenilabrinae</taxon>
        <taxon>Haplochromini</taxon>
        <taxon>Astatotilapia</taxon>
    </lineage>
</organism>
<reference evidence="20 21" key="1">
    <citation type="submission" date="2018-05" db="EMBL/GenBank/DDBJ databases">
        <authorList>
            <person name="Datahose"/>
        </authorList>
    </citation>
    <scope>NUCLEOTIDE SEQUENCE</scope>
</reference>
<evidence type="ECO:0000256" key="9">
    <source>
        <dbReference type="ARBA" id="ARBA00022967"/>
    </source>
</evidence>
<name>A0AAX7T2J7_ASTCA</name>
<feature type="transmembrane region" description="Helical" evidence="16">
    <location>
        <begin position="987"/>
        <end position="1010"/>
    </location>
</feature>
<dbReference type="InterPro" id="IPR044492">
    <property type="entry name" value="P_typ_ATPase_HD_dom"/>
</dbReference>
<feature type="domain" description="P-type ATPase C-terminal" evidence="19">
    <location>
        <begin position="804"/>
        <end position="1057"/>
    </location>
</feature>
<feature type="binding site" evidence="14">
    <location>
        <position position="780"/>
    </location>
    <ligand>
        <name>ATP</name>
        <dbReference type="ChEBI" id="CHEBI:30616"/>
    </ligand>
</feature>
<feature type="transmembrane region" description="Helical" evidence="16">
    <location>
        <begin position="157"/>
        <end position="178"/>
    </location>
</feature>
<dbReference type="InterPro" id="IPR006539">
    <property type="entry name" value="P-type_ATPase_IV"/>
</dbReference>
<dbReference type="Pfam" id="PF16209">
    <property type="entry name" value="PhoLip_ATPase_N"/>
    <property type="match status" value="1"/>
</dbReference>
<feature type="compositionally biased region" description="Polar residues" evidence="17">
    <location>
        <begin position="1121"/>
        <end position="1133"/>
    </location>
</feature>
<dbReference type="InterPro" id="IPR023214">
    <property type="entry name" value="HAD_sf"/>
</dbReference>
<feature type="transmembrane region" description="Helical" evidence="16">
    <location>
        <begin position="299"/>
        <end position="323"/>
    </location>
</feature>
<comment type="similarity">
    <text evidence="3 16">Belongs to the cation transport ATPase (P-type) (TC 3.A.3) family. Type IV subfamily.</text>
</comment>
<feature type="transmembrane region" description="Helical" evidence="16">
    <location>
        <begin position="256"/>
        <end position="279"/>
    </location>
</feature>
<protein>
    <recommendedName>
        <fullName evidence="16">Phospholipid-transporting ATPase</fullName>
        <ecNumber evidence="16">7.6.2.1</ecNumber>
    </recommendedName>
</protein>
<evidence type="ECO:0000259" key="19">
    <source>
        <dbReference type="Pfam" id="PF16212"/>
    </source>
</evidence>
<feature type="transmembrane region" description="Helical" evidence="16">
    <location>
        <begin position="66"/>
        <end position="86"/>
    </location>
</feature>
<feature type="binding site" evidence="14">
    <location>
        <position position="751"/>
    </location>
    <ligand>
        <name>ATP</name>
        <dbReference type="ChEBI" id="CHEBI:30616"/>
    </ligand>
</feature>
<keyword evidence="5 15" id="KW-0479">Metal-binding</keyword>
<reference evidence="20" key="3">
    <citation type="submission" date="2025-08" db="UniProtKB">
        <authorList>
            <consortium name="Ensembl"/>
        </authorList>
    </citation>
    <scope>IDENTIFICATION</scope>
</reference>
<dbReference type="SFLD" id="SFLDF00027">
    <property type="entry name" value="p-type_atpase"/>
    <property type="match status" value="1"/>
</dbReference>
<keyword evidence="8 15" id="KW-0460">Magnesium</keyword>
<feature type="transmembrane region" description="Helical" evidence="16">
    <location>
        <begin position="1030"/>
        <end position="1051"/>
    </location>
</feature>
<comment type="subcellular location">
    <subcellularLocation>
        <location evidence="2 16">Membrane</location>
        <topology evidence="2 16">Multi-pass membrane protein</topology>
    </subcellularLocation>
</comment>
<dbReference type="GO" id="GO:0000287">
    <property type="term" value="F:magnesium ion binding"/>
    <property type="evidence" value="ECO:0007669"/>
    <property type="project" value="UniProtKB-UniRule"/>
</dbReference>
<evidence type="ECO:0000256" key="15">
    <source>
        <dbReference type="PIRSR" id="PIRSR606539-3"/>
    </source>
</evidence>
<feature type="binding site" evidence="14">
    <location>
        <position position="781"/>
    </location>
    <ligand>
        <name>ATP</name>
        <dbReference type="ChEBI" id="CHEBI:30616"/>
    </ligand>
</feature>
<evidence type="ECO:0000256" key="6">
    <source>
        <dbReference type="ARBA" id="ARBA00022741"/>
    </source>
</evidence>
<dbReference type="InterPro" id="IPR018303">
    <property type="entry name" value="ATPase_P-typ_P_site"/>
</dbReference>
<dbReference type="PANTHER" id="PTHR24092:SF52">
    <property type="entry name" value="PHOSPHOLIPID-TRANSPORTING ATPASE FETA"/>
    <property type="match status" value="1"/>
</dbReference>
<dbReference type="SFLD" id="SFLDS00003">
    <property type="entry name" value="Haloacid_Dehalogenase"/>
    <property type="match status" value="1"/>
</dbReference>
<feature type="transmembrane region" description="Helical" evidence="16">
    <location>
        <begin position="957"/>
        <end position="975"/>
    </location>
</feature>
<dbReference type="GO" id="GO:0005802">
    <property type="term" value="C:trans-Golgi network"/>
    <property type="evidence" value="ECO:0007669"/>
    <property type="project" value="TreeGrafter"/>
</dbReference>
<feature type="binding site" evidence="15">
    <location>
        <position position="781"/>
    </location>
    <ligand>
        <name>Mg(2+)</name>
        <dbReference type="ChEBI" id="CHEBI:18420"/>
    </ligand>
</feature>
<dbReference type="Gene3D" id="3.40.1110.10">
    <property type="entry name" value="Calcium-transporting ATPase, cytoplasmic domain N"/>
    <property type="match status" value="1"/>
</dbReference>
<dbReference type="Proteomes" id="UP000265100">
    <property type="component" value="Chromosome 12"/>
</dbReference>
<feature type="binding site" evidence="14">
    <location>
        <position position="508"/>
    </location>
    <ligand>
        <name>ATP</name>
        <dbReference type="ChEBI" id="CHEBI:30616"/>
    </ligand>
</feature>
<feature type="binding site" evidence="14">
    <location>
        <position position="645"/>
    </location>
    <ligand>
        <name>ATP</name>
        <dbReference type="ChEBI" id="CHEBI:30616"/>
    </ligand>
</feature>
<feature type="binding site" evidence="14">
    <location>
        <position position="564"/>
    </location>
    <ligand>
        <name>ATP</name>
        <dbReference type="ChEBI" id="CHEBI:30616"/>
    </ligand>
</feature>
<dbReference type="NCBIfam" id="TIGR01652">
    <property type="entry name" value="ATPase-Plipid"/>
    <property type="match status" value="1"/>
</dbReference>
<dbReference type="SUPFAM" id="SSF81665">
    <property type="entry name" value="Calcium ATPase, transmembrane domain M"/>
    <property type="match status" value="1"/>
</dbReference>
<keyword evidence="6 14" id="KW-0547">Nucleotide-binding</keyword>
<feature type="binding site" evidence="14">
    <location>
        <position position="371"/>
    </location>
    <ligand>
        <name>ATP</name>
        <dbReference type="ChEBI" id="CHEBI:30616"/>
    </ligand>
</feature>
<feature type="region of interest" description="Disordered" evidence="17">
    <location>
        <begin position="1121"/>
        <end position="1153"/>
    </location>
</feature>
<keyword evidence="4 16" id="KW-0812">Transmembrane</keyword>
<evidence type="ECO:0000256" key="17">
    <source>
        <dbReference type="SAM" id="MobiDB-lite"/>
    </source>
</evidence>
<evidence type="ECO:0000256" key="8">
    <source>
        <dbReference type="ARBA" id="ARBA00022842"/>
    </source>
</evidence>
<feature type="transmembrane region" description="Helical" evidence="16">
    <location>
        <begin position="868"/>
        <end position="888"/>
    </location>
</feature>
<dbReference type="GO" id="GO:0045332">
    <property type="term" value="P:phospholipid translocation"/>
    <property type="evidence" value="ECO:0007669"/>
    <property type="project" value="TreeGrafter"/>
</dbReference>
<dbReference type="NCBIfam" id="TIGR01494">
    <property type="entry name" value="ATPase_P-type"/>
    <property type="match status" value="1"/>
</dbReference>
<dbReference type="InterPro" id="IPR032631">
    <property type="entry name" value="P-type_ATPase_N"/>
</dbReference>
<keyword evidence="7 14" id="KW-0067">ATP-binding</keyword>
<dbReference type="SUPFAM" id="SSF81660">
    <property type="entry name" value="Metal cation-transporting ATPase, ATP-binding domain N"/>
    <property type="match status" value="1"/>
</dbReference>
<dbReference type="InterPro" id="IPR001757">
    <property type="entry name" value="P_typ_ATPase"/>
</dbReference>
<dbReference type="Pfam" id="PF16212">
    <property type="entry name" value="PhoLip_ATPase_C"/>
    <property type="match status" value="1"/>
</dbReference>
<feature type="binding site" evidence="14">
    <location>
        <position position="531"/>
    </location>
    <ligand>
        <name>ATP</name>
        <dbReference type="ChEBI" id="CHEBI:30616"/>
    </ligand>
</feature>
<evidence type="ECO:0000256" key="13">
    <source>
        <dbReference type="PIRSR" id="PIRSR606539-1"/>
    </source>
</evidence>
<keyword evidence="9 16" id="KW-1278">Translocase</keyword>
<dbReference type="CDD" id="cd02073">
    <property type="entry name" value="P-type_ATPase_APLT_Dnf-like"/>
    <property type="match status" value="1"/>
</dbReference>
<keyword evidence="10 16" id="KW-1133">Transmembrane helix</keyword>
<dbReference type="AlphaFoldDB" id="A0AAX7T2J7"/>
<dbReference type="InterPro" id="IPR036412">
    <property type="entry name" value="HAD-like_sf"/>
</dbReference>
<evidence type="ECO:0000256" key="11">
    <source>
        <dbReference type="ARBA" id="ARBA00023136"/>
    </source>
</evidence>
<dbReference type="GeneTree" id="ENSGT00940000161917"/>
<evidence type="ECO:0000259" key="18">
    <source>
        <dbReference type="Pfam" id="PF16209"/>
    </source>
</evidence>
<feature type="transmembrane region" description="Helical" evidence="16">
    <location>
        <begin position="839"/>
        <end position="862"/>
    </location>
</feature>
<evidence type="ECO:0000256" key="16">
    <source>
        <dbReference type="RuleBase" id="RU362033"/>
    </source>
</evidence>
<feature type="binding site" evidence="14">
    <location>
        <position position="372"/>
    </location>
    <ligand>
        <name>ATP</name>
        <dbReference type="ChEBI" id="CHEBI:30616"/>
    </ligand>
</feature>
<sequence length="1171" mass="133582">MTQILSFNKLQNFSKVTLLSVLFLNFCHISFSFCLLQTNAIKTSKYNFFTFLPLNLFEQFQRIANAYFLFLLVLQVIPQISSLSWFTTVVPLILVLTVTAAKDATDDIVSTFENVFCFFKADLLLLSSSEPLNLVYIETAELDGFVYFSSFSTSNHILLFSLPLYAAVFFLPLFNFLGEVRCEPPNNRLDRFTGVLSFAGQKYSLDNEKILLRGCTLRNTEWCFGLVLFGGPETKLMQNCGKSTFKRTSIDRLMNILVLFIFGFLAFMCSVLAIGNYIWERNEGSQFTVFLPRLEDDPAFSSFLTFWSYVIILNTVVPISLYVSVEIIRLGNSFYIDWDRKMYYARNDTPAEARTTTLNEELGQIKYVFSDKTGTLTQNIMIFNKCTINGKCYGKSFSHEYTDTVDFSFNPLADSRFVFHDHSLVEAVKLENTEVHAFFRLLALCHTVMAEEKKEGELFYQAQSPDEGALVTAARNFGFVFRSRTPDSISIVEMGKQCNYELLAILDFNNVRKRMSVIVRSPEGKLSLYCKGADTIIYERLHHVHPYKYTHVEFLQEFAGDGLRTLALAYKDLDEEYFNQWIQRHHEANTALEDREGKLDQLYEEIEKDLLLLGATAIEDKLQDGVPQTIEQLSKADIKIWVLTGDKQETAENIGYSLVTDEVVNGEYGLVINGHSLVHTYIQFQFMCMLSLSNFKRCAYFVTGELLPYANAVLTHLFLTPSVPQAYALEHSLELEFLRTACMCKAVICCRVTPLQKAQVVELVKKYKKAVTLAIGDGANDVSMIKGTAHIGVGISGQEGMQAVLSSDYSFAQFRFLQRLLLVHGRWSYLRMCKFLRYFFYKNFTFTFVHFWFAFFCGFSAQTVYDEWFITLYNLMYTALPVLGMSLFDQDVNDVWSFQHPQLYVPGQLNLYFSKKSFFKCALHSCYSSLVLFFIPYAAMYDTVRDDGKDIADYQSFALLTQTCLLFAVSIQLGFEMSYWTAVNTFFVLGSLAMYFAVTFTMYSNGMFTILPSAFPFIGTARNSLNQPNVWLTIFLTSILCVLPVITNRFLMIQLCPTINDKVMFKVRQAKATPAPPTRRARIRRTSSRRSGYAFSHAQGYGDLVTSGRFLRRPALTRSSGFTHAGRTTTSFSPMGRSAGYSPTGRPQNNKVPDVEVTSLQMYRTITDSAP</sequence>
<feature type="binding site" evidence="15">
    <location>
        <position position="371"/>
    </location>
    <ligand>
        <name>Mg(2+)</name>
        <dbReference type="ChEBI" id="CHEBI:18420"/>
    </ligand>
</feature>
<dbReference type="FunFam" id="3.40.50.1000:FF:000014">
    <property type="entry name" value="Phospholipid-transporting ATPase"/>
    <property type="match status" value="1"/>
</dbReference>
<dbReference type="GO" id="GO:0016887">
    <property type="term" value="F:ATP hydrolysis activity"/>
    <property type="evidence" value="ECO:0007669"/>
    <property type="project" value="InterPro"/>
</dbReference>
<dbReference type="EC" id="7.6.2.1" evidence="16"/>
<comment type="catalytic activity">
    <reaction evidence="12 16">
        <text>ATP + H2O + phospholipidSide 1 = ADP + phosphate + phospholipidSide 2.</text>
        <dbReference type="EC" id="7.6.2.1"/>
    </reaction>
</comment>
<dbReference type="GO" id="GO:0005524">
    <property type="term" value="F:ATP binding"/>
    <property type="evidence" value="ECO:0007669"/>
    <property type="project" value="UniProtKB-UniRule"/>
</dbReference>
<evidence type="ECO:0000256" key="14">
    <source>
        <dbReference type="PIRSR" id="PIRSR606539-2"/>
    </source>
</evidence>
<dbReference type="Gene3D" id="3.40.50.1000">
    <property type="entry name" value="HAD superfamily/HAD-like"/>
    <property type="match status" value="1"/>
</dbReference>
<feature type="binding site" evidence="15">
    <location>
        <position position="373"/>
    </location>
    <ligand>
        <name>Mg(2+)</name>
        <dbReference type="ChEBI" id="CHEBI:18420"/>
    </ligand>
</feature>
<evidence type="ECO:0000256" key="10">
    <source>
        <dbReference type="ARBA" id="ARBA00022989"/>
    </source>
</evidence>
<evidence type="ECO:0000256" key="2">
    <source>
        <dbReference type="ARBA" id="ARBA00004141"/>
    </source>
</evidence>
<evidence type="ECO:0000313" key="20">
    <source>
        <dbReference type="Ensembl" id="ENSACLP00000051003.1"/>
    </source>
</evidence>
<feature type="binding site" evidence="14">
    <location>
        <position position="373"/>
    </location>
    <ligand>
        <name>ATP</name>
        <dbReference type="ChEBI" id="CHEBI:30616"/>
    </ligand>
</feature>
<feature type="binding site" evidence="14">
    <location>
        <position position="757"/>
    </location>
    <ligand>
        <name>ATP</name>
        <dbReference type="ChEBI" id="CHEBI:30616"/>
    </ligand>
</feature>
<dbReference type="GO" id="GO:0140326">
    <property type="term" value="F:ATPase-coupled intramembrane lipid transporter activity"/>
    <property type="evidence" value="ECO:0007669"/>
    <property type="project" value="UniProtKB-EC"/>
</dbReference>
<feature type="transmembrane region" description="Helical" evidence="16">
    <location>
        <begin position="918"/>
        <end position="937"/>
    </location>
</feature>
<dbReference type="PROSITE" id="PS00154">
    <property type="entry name" value="ATPASE_E1_E2"/>
    <property type="match status" value="1"/>
</dbReference>
<dbReference type="FunFam" id="3.40.1110.10:FF:000188">
    <property type="entry name" value="Phospholipid-transporting ATPase"/>
    <property type="match status" value="1"/>
</dbReference>
<accession>A0AAX7T2J7</accession>
<dbReference type="InterPro" id="IPR023298">
    <property type="entry name" value="ATPase_P-typ_TM_dom_sf"/>
</dbReference>
<evidence type="ECO:0000256" key="12">
    <source>
        <dbReference type="ARBA" id="ARBA00034036"/>
    </source>
</evidence>
<feature type="binding site" evidence="14">
    <location>
        <position position="644"/>
    </location>
    <ligand>
        <name>ATP</name>
        <dbReference type="ChEBI" id="CHEBI:30616"/>
    </ligand>
</feature>
<evidence type="ECO:0000256" key="4">
    <source>
        <dbReference type="ARBA" id="ARBA00022692"/>
    </source>
</evidence>
<evidence type="ECO:0000313" key="21">
    <source>
        <dbReference type="Proteomes" id="UP000265100"/>
    </source>
</evidence>
<reference evidence="21" key="2">
    <citation type="submission" date="2023-03" db="EMBL/GenBank/DDBJ databases">
        <authorList>
            <consortium name="Wellcome Sanger Institute Data Sharing"/>
        </authorList>
    </citation>
    <scope>NUCLEOTIDE SEQUENCE [LARGE SCALE GENOMIC DNA]</scope>
</reference>
<feature type="binding site" evidence="14">
    <location>
        <position position="646"/>
    </location>
    <ligand>
        <name>ATP</name>
        <dbReference type="ChEBI" id="CHEBI:30616"/>
    </ligand>
</feature>
<feature type="active site" description="4-aspartylphosphate intermediate" evidence="13">
    <location>
        <position position="371"/>
    </location>
</feature>
<feature type="domain" description="P-type ATPase N-terminal" evidence="18">
    <location>
        <begin position="38"/>
        <end position="89"/>
    </location>
</feature>
<dbReference type="SFLD" id="SFLDG00002">
    <property type="entry name" value="C1.7:_P-type_atpase_like"/>
    <property type="match status" value="1"/>
</dbReference>
<dbReference type="GO" id="GO:0007030">
    <property type="term" value="P:Golgi organization"/>
    <property type="evidence" value="ECO:0007669"/>
    <property type="project" value="TreeGrafter"/>
</dbReference>
<evidence type="ECO:0000256" key="3">
    <source>
        <dbReference type="ARBA" id="ARBA00008109"/>
    </source>
</evidence>
<evidence type="ECO:0000256" key="7">
    <source>
        <dbReference type="ARBA" id="ARBA00022840"/>
    </source>
</evidence>
<comment type="cofactor">
    <cofactor evidence="1 15">
        <name>Mg(2+)</name>
        <dbReference type="ChEBI" id="CHEBI:18420"/>
    </cofactor>
</comment>